<reference evidence="2" key="1">
    <citation type="submission" date="2014-10" db="EMBL/GenBank/DDBJ databases">
        <authorList>
            <person name="King R."/>
        </authorList>
    </citation>
    <scope>NUCLEOTIDE SEQUENCE [LARGE SCALE GENOMIC DNA]</scope>
    <source>
        <strain evidence="2">A3/5</strain>
    </source>
</reference>
<accession>A0A2L2TSU5</accession>
<protein>
    <submittedName>
        <fullName evidence="1">Uncharacterized protein</fullName>
    </submittedName>
</protein>
<dbReference type="EMBL" id="LN649230">
    <property type="protein sequence ID" value="CEI63025.1"/>
    <property type="molecule type" value="Genomic_DNA"/>
</dbReference>
<evidence type="ECO:0000313" key="1">
    <source>
        <dbReference type="EMBL" id="CEI63025.1"/>
    </source>
</evidence>
<sequence length="254" mass="29437">MAYIQHLPCELLLEIMIYCNSDVLSFARFGDVDLPSFALAGHLRHMRLQTGFYTLSSFVVEGWIEPLLDQNTEGSKPPCFHKFSLAALCVMWEVGGDEKKICDTYQQQASATTTRGPDAEPTSEELQLTRLSTDLTREEQRLFMDAAFNFESTGPISSISLKHWDLVSAVARRLKSIHGNVRQRWSWDSGSDEKFYDPWHLESKEWVYFSSELPPKLRNIGQNIWEDMWNREDPRRRPNHNMMPYRVNPSDEGQ</sequence>
<organism evidence="1 2">
    <name type="scientific">Fusarium venenatum</name>
    <dbReference type="NCBI Taxonomy" id="56646"/>
    <lineage>
        <taxon>Eukaryota</taxon>
        <taxon>Fungi</taxon>
        <taxon>Dikarya</taxon>
        <taxon>Ascomycota</taxon>
        <taxon>Pezizomycotina</taxon>
        <taxon>Sordariomycetes</taxon>
        <taxon>Hypocreomycetidae</taxon>
        <taxon>Hypocreales</taxon>
        <taxon>Nectriaceae</taxon>
        <taxon>Fusarium</taxon>
    </lineage>
</organism>
<proteinExistence type="predicted"/>
<dbReference type="AlphaFoldDB" id="A0A2L2TSU5"/>
<dbReference type="Proteomes" id="UP000245910">
    <property type="component" value="Chromosome II"/>
</dbReference>
<name>A0A2L2TSU5_9HYPO</name>
<keyword evidence="2" id="KW-1185">Reference proteome</keyword>
<evidence type="ECO:0000313" key="2">
    <source>
        <dbReference type="Proteomes" id="UP000245910"/>
    </source>
</evidence>